<feature type="region of interest" description="Disordered" evidence="5">
    <location>
        <begin position="284"/>
        <end position="319"/>
    </location>
</feature>
<dbReference type="PROSITE" id="PS00463">
    <property type="entry name" value="ZN2_CY6_FUNGAL_1"/>
    <property type="match status" value="1"/>
</dbReference>
<comment type="caution">
    <text evidence="7">The sequence shown here is derived from an EMBL/GenBank/DDBJ whole genome shotgun (WGS) entry which is preliminary data.</text>
</comment>
<feature type="compositionally biased region" description="Basic and acidic residues" evidence="5">
    <location>
        <begin position="587"/>
        <end position="601"/>
    </location>
</feature>
<feature type="compositionally biased region" description="Basic and acidic residues" evidence="5">
    <location>
        <begin position="528"/>
        <end position="538"/>
    </location>
</feature>
<name>A0AAW0Z6C1_9TREE</name>
<keyword evidence="4" id="KW-0539">Nucleus</keyword>
<accession>A0AAW0Z6C1</accession>
<feature type="region of interest" description="Disordered" evidence="5">
    <location>
        <begin position="400"/>
        <end position="478"/>
    </location>
</feature>
<dbReference type="GeneID" id="92177377"/>
<evidence type="ECO:0000256" key="1">
    <source>
        <dbReference type="ARBA" id="ARBA00023015"/>
    </source>
</evidence>
<dbReference type="GO" id="GO:0008270">
    <property type="term" value="F:zinc ion binding"/>
    <property type="evidence" value="ECO:0007669"/>
    <property type="project" value="InterPro"/>
</dbReference>
<gene>
    <name evidence="7" type="ORF">IAR55_000117</name>
</gene>
<keyword evidence="8" id="KW-1185">Reference proteome</keyword>
<dbReference type="KEGG" id="kne:92177377"/>
<dbReference type="AlphaFoldDB" id="A0AAW0Z6C1"/>
<dbReference type="PANTHER" id="PTHR31069">
    <property type="entry name" value="OLEATE-ACTIVATED TRANSCRIPTION FACTOR 1-RELATED"/>
    <property type="match status" value="1"/>
</dbReference>
<feature type="compositionally biased region" description="Polar residues" evidence="5">
    <location>
        <begin position="297"/>
        <end position="312"/>
    </location>
</feature>
<feature type="compositionally biased region" description="Polar residues" evidence="5">
    <location>
        <begin position="545"/>
        <end position="564"/>
    </location>
</feature>
<protein>
    <recommendedName>
        <fullName evidence="6">Zn(2)-C6 fungal-type domain-containing protein</fullName>
    </recommendedName>
</protein>
<dbReference type="InterPro" id="IPR050675">
    <property type="entry name" value="OAF3"/>
</dbReference>
<sequence length="700" mass="74147">MSSSSSFSQNQTAPSPAPILIAQMPDAAPSLSRFQQLLRLKLAAEQEQQQQDVPSSTSGHQYTPPLMMTEALARLQAVDTVIHRDFAGRHYTNENGQQQQSVKVEGQSSSPQDDQQPPQLSYGPTAQTFVPANDAGSTPAHPSASSLSSHGYQGLRGGQEMEPSPLTGVYTPQDAMYGQVAQNAHYWNGSYDVPVPNTRPMAIQSKISAPCYVPASPASSQPTLGNGIRNGNRWPVKLENLPTSSQWSTAAHPSQPVTYNDFQQTRSAPSFSWNVSEIRTPANERSYLPQRSYEGTPVSSPGTVIPTSNSITPPAPVTPMGPARYDGIVHNQSSYPMVKVERSPTTNSHLLVPYGSLPGCNMQSVVPPSTESIEVSSPLLEYRGIYTPVHLPGPGMYMSSMNGQGGAPPTLANGMASGNGGQGSSGGSNNGSSGEGWGNGNGGNGEASGSGSGGHGDGNGSGSGGDGGDGGDDGNGGKRGKKLALACHFCRRRKLKCDGIRPKCDNCTKRNETCTWDDNVRRRGPGRATKERREKAAREAIAAGLTNSNSLGASFPTSSSTPETIGSRVPLPAPVSDSIHQSSDINFEQHQEQQRQHEHHQQQQQQSTLPPPPPGYDDDIVIDPTLAALSVAIMPETLAELEGKKESESNKRKSLLEQEDAILGKKPRVEEDSGVGSMGMETDDGHGNGLRIGANDESLL</sequence>
<evidence type="ECO:0000259" key="6">
    <source>
        <dbReference type="PROSITE" id="PS50048"/>
    </source>
</evidence>
<dbReference type="RefSeq" id="XP_066805796.1">
    <property type="nucleotide sequence ID" value="XM_066943254.1"/>
</dbReference>
<evidence type="ECO:0000313" key="7">
    <source>
        <dbReference type="EMBL" id="KAK8869550.1"/>
    </source>
</evidence>
<organism evidence="7 8">
    <name type="scientific">Kwoniella newhampshirensis</name>
    <dbReference type="NCBI Taxonomy" id="1651941"/>
    <lineage>
        <taxon>Eukaryota</taxon>
        <taxon>Fungi</taxon>
        <taxon>Dikarya</taxon>
        <taxon>Basidiomycota</taxon>
        <taxon>Agaricomycotina</taxon>
        <taxon>Tremellomycetes</taxon>
        <taxon>Tremellales</taxon>
        <taxon>Cryptococcaceae</taxon>
        <taxon>Kwoniella</taxon>
    </lineage>
</organism>
<feature type="compositionally biased region" description="Low complexity" evidence="5">
    <location>
        <begin position="137"/>
        <end position="150"/>
    </location>
</feature>
<dbReference type="Gene3D" id="4.10.240.10">
    <property type="entry name" value="Zn(2)-C6 fungal-type DNA-binding domain"/>
    <property type="match status" value="1"/>
</dbReference>
<feature type="compositionally biased region" description="Polar residues" evidence="5">
    <location>
        <begin position="93"/>
        <end position="102"/>
    </location>
</feature>
<evidence type="ECO:0000256" key="3">
    <source>
        <dbReference type="ARBA" id="ARBA00023163"/>
    </source>
</evidence>
<reference evidence="7 8" key="1">
    <citation type="journal article" date="2024" name="bioRxiv">
        <title>Comparative genomics of Cryptococcus and Kwoniella reveals pathogenesis evolution and contrasting karyotype dynamics via intercentromeric recombination or chromosome fusion.</title>
        <authorList>
            <person name="Coelho M.A."/>
            <person name="David-Palma M."/>
            <person name="Shea T."/>
            <person name="Bowers K."/>
            <person name="McGinley-Smith S."/>
            <person name="Mohammad A.W."/>
            <person name="Gnirke A."/>
            <person name="Yurkov A.M."/>
            <person name="Nowrousian M."/>
            <person name="Sun S."/>
            <person name="Cuomo C.A."/>
            <person name="Heitman J."/>
        </authorList>
    </citation>
    <scope>NUCLEOTIDE SEQUENCE [LARGE SCALE GENOMIC DNA]</scope>
    <source>
        <strain evidence="7 8">CBS 13917</strain>
    </source>
</reference>
<proteinExistence type="predicted"/>
<feature type="region of interest" description="Disordered" evidence="5">
    <location>
        <begin position="642"/>
        <end position="700"/>
    </location>
</feature>
<keyword evidence="1" id="KW-0805">Transcription regulation</keyword>
<evidence type="ECO:0000313" key="8">
    <source>
        <dbReference type="Proteomes" id="UP001388673"/>
    </source>
</evidence>
<dbReference type="CDD" id="cd00067">
    <property type="entry name" value="GAL4"/>
    <property type="match status" value="1"/>
</dbReference>
<keyword evidence="3" id="KW-0804">Transcription</keyword>
<dbReference type="SMART" id="SM00066">
    <property type="entry name" value="GAL4"/>
    <property type="match status" value="1"/>
</dbReference>
<feature type="compositionally biased region" description="Low complexity" evidence="5">
    <location>
        <begin position="107"/>
        <end position="119"/>
    </location>
</feature>
<feature type="region of interest" description="Disordered" evidence="5">
    <location>
        <begin position="516"/>
        <end position="620"/>
    </location>
</feature>
<feature type="region of interest" description="Disordered" evidence="5">
    <location>
        <begin position="1"/>
        <end position="20"/>
    </location>
</feature>
<dbReference type="SUPFAM" id="SSF57701">
    <property type="entry name" value="Zn2/Cys6 DNA-binding domain"/>
    <property type="match status" value="1"/>
</dbReference>
<dbReference type="PANTHER" id="PTHR31069:SF32">
    <property type="entry name" value="ARGININE METABOLISM REGULATION PROTEIN II"/>
    <property type="match status" value="1"/>
</dbReference>
<dbReference type="InterPro" id="IPR001138">
    <property type="entry name" value="Zn2Cys6_DnaBD"/>
</dbReference>
<evidence type="ECO:0000256" key="2">
    <source>
        <dbReference type="ARBA" id="ARBA00023125"/>
    </source>
</evidence>
<feature type="region of interest" description="Disordered" evidence="5">
    <location>
        <begin position="91"/>
        <end position="163"/>
    </location>
</feature>
<dbReference type="Proteomes" id="UP001388673">
    <property type="component" value="Unassembled WGS sequence"/>
</dbReference>
<dbReference type="GO" id="GO:0000981">
    <property type="term" value="F:DNA-binding transcription factor activity, RNA polymerase II-specific"/>
    <property type="evidence" value="ECO:0007669"/>
    <property type="project" value="InterPro"/>
</dbReference>
<feature type="compositionally biased region" description="Gly residues" evidence="5">
    <location>
        <begin position="417"/>
        <end position="468"/>
    </location>
</feature>
<dbReference type="InterPro" id="IPR036864">
    <property type="entry name" value="Zn2-C6_fun-type_DNA-bd_sf"/>
</dbReference>
<dbReference type="EMBL" id="JBCAWK010000001">
    <property type="protein sequence ID" value="KAK8869550.1"/>
    <property type="molecule type" value="Genomic_DNA"/>
</dbReference>
<keyword evidence="2" id="KW-0238">DNA-binding</keyword>
<dbReference type="PROSITE" id="PS50048">
    <property type="entry name" value="ZN2_CY6_FUNGAL_2"/>
    <property type="match status" value="1"/>
</dbReference>
<dbReference type="GO" id="GO:0003677">
    <property type="term" value="F:DNA binding"/>
    <property type="evidence" value="ECO:0007669"/>
    <property type="project" value="UniProtKB-KW"/>
</dbReference>
<feature type="domain" description="Zn(2)-C6 fungal-type" evidence="6">
    <location>
        <begin position="486"/>
        <end position="516"/>
    </location>
</feature>
<evidence type="ECO:0000256" key="4">
    <source>
        <dbReference type="ARBA" id="ARBA00023242"/>
    </source>
</evidence>
<evidence type="ECO:0000256" key="5">
    <source>
        <dbReference type="SAM" id="MobiDB-lite"/>
    </source>
</evidence>
<feature type="compositionally biased region" description="Basic and acidic residues" evidence="5">
    <location>
        <begin position="642"/>
        <end position="656"/>
    </location>
</feature>
<dbReference type="Pfam" id="PF00172">
    <property type="entry name" value="Zn_clus"/>
    <property type="match status" value="1"/>
</dbReference>